<reference evidence="2 3" key="2">
    <citation type="journal article" date="2021" name="Curr. Genet.">
        <title>Genetic response to nitrogen starvation in the aggressive Eucalyptus foliar pathogen Teratosphaeria destructans.</title>
        <authorList>
            <person name="Havenga M."/>
            <person name="Wingfield B.D."/>
            <person name="Wingfield M.J."/>
            <person name="Dreyer L.L."/>
            <person name="Roets F."/>
            <person name="Aylward J."/>
        </authorList>
    </citation>
    <scope>NUCLEOTIDE SEQUENCE [LARGE SCALE GENOMIC DNA]</scope>
    <source>
        <strain evidence="2">CMW44962</strain>
    </source>
</reference>
<dbReference type="EMBL" id="RIBY02001979">
    <property type="protein sequence ID" value="KAH9826437.1"/>
    <property type="molecule type" value="Genomic_DNA"/>
</dbReference>
<reference evidence="2 3" key="1">
    <citation type="journal article" date="2018" name="IMA Fungus">
        <title>IMA Genome-F 10: Nine draft genome sequences of Claviceps purpurea s.lat., including C. arundinis, C. humidiphila, and C. cf. spartinae, pseudomolecules for the pitch canker pathogen Fusarium circinatum, draft genome of Davidsoniella eucalypti, Grosmannia galeiformis, Quambalaria eucalypti, and Teratosphaeria destructans.</title>
        <authorList>
            <person name="Wingfield B.D."/>
            <person name="Liu M."/>
            <person name="Nguyen H.D."/>
            <person name="Lane F.A."/>
            <person name="Morgan S.W."/>
            <person name="De Vos L."/>
            <person name="Wilken P.M."/>
            <person name="Duong T.A."/>
            <person name="Aylward J."/>
            <person name="Coetzee M.P."/>
            <person name="Dadej K."/>
            <person name="De Beer Z.W."/>
            <person name="Findlay W."/>
            <person name="Havenga M."/>
            <person name="Kolarik M."/>
            <person name="Menzies J.G."/>
            <person name="Naidoo K."/>
            <person name="Pochopski O."/>
            <person name="Shoukouhi P."/>
            <person name="Santana Q.C."/>
            <person name="Seifert K.A."/>
            <person name="Soal N."/>
            <person name="Steenkamp E.T."/>
            <person name="Tatham C.T."/>
            <person name="van der Nest M.A."/>
            <person name="Wingfield M.J."/>
        </authorList>
    </citation>
    <scope>NUCLEOTIDE SEQUENCE [LARGE SCALE GENOMIC DNA]</scope>
    <source>
        <strain evidence="2">CMW44962</strain>
    </source>
</reference>
<keyword evidence="1" id="KW-0812">Transmembrane</keyword>
<dbReference type="OrthoDB" id="4868994at2759"/>
<gene>
    <name evidence="2" type="ORF">Tdes44962_MAKER03430</name>
</gene>
<keyword evidence="3" id="KW-1185">Reference proteome</keyword>
<keyword evidence="1" id="KW-1133">Transmembrane helix</keyword>
<feature type="transmembrane region" description="Helical" evidence="1">
    <location>
        <begin position="105"/>
        <end position="126"/>
    </location>
</feature>
<organism evidence="2 3">
    <name type="scientific">Teratosphaeria destructans</name>
    <dbReference type="NCBI Taxonomy" id="418781"/>
    <lineage>
        <taxon>Eukaryota</taxon>
        <taxon>Fungi</taxon>
        <taxon>Dikarya</taxon>
        <taxon>Ascomycota</taxon>
        <taxon>Pezizomycotina</taxon>
        <taxon>Dothideomycetes</taxon>
        <taxon>Dothideomycetidae</taxon>
        <taxon>Mycosphaerellales</taxon>
        <taxon>Teratosphaeriaceae</taxon>
        <taxon>Teratosphaeria</taxon>
    </lineage>
</organism>
<evidence type="ECO:0000256" key="1">
    <source>
        <dbReference type="SAM" id="Phobius"/>
    </source>
</evidence>
<dbReference type="Proteomes" id="UP001138500">
    <property type="component" value="Unassembled WGS sequence"/>
</dbReference>
<proteinExistence type="predicted"/>
<sequence>MPMPSKDVQSAEEKAKQGFSQYASAWSQNPLPATLTATLITAQHLRPLQPLPLLFSPILLFSSYLNVNGYKKDSAGITSAWSAAYLVIARRRHQSIRNKFGARGLVRGATLGLCAVNFAAGIWTYAFSEREEGK</sequence>
<name>A0A9W7SQ06_9PEZI</name>
<keyword evidence="1" id="KW-0472">Membrane</keyword>
<comment type="caution">
    <text evidence="2">The sequence shown here is derived from an EMBL/GenBank/DDBJ whole genome shotgun (WGS) entry which is preliminary data.</text>
</comment>
<evidence type="ECO:0000313" key="2">
    <source>
        <dbReference type="EMBL" id="KAH9826437.1"/>
    </source>
</evidence>
<accession>A0A9W7SQ06</accession>
<evidence type="ECO:0000313" key="3">
    <source>
        <dbReference type="Proteomes" id="UP001138500"/>
    </source>
</evidence>
<dbReference type="AlphaFoldDB" id="A0A9W7SQ06"/>
<protein>
    <submittedName>
        <fullName evidence="2">Uncharacterized protein</fullName>
    </submittedName>
</protein>